<dbReference type="PANTHER" id="PTHR18901">
    <property type="entry name" value="2-DEOXYGLUCOSE-6-PHOSPHATE PHOSPHATASE 2"/>
    <property type="match status" value="1"/>
</dbReference>
<dbReference type="Gene3D" id="1.10.150.240">
    <property type="entry name" value="Putative phosphatase, domain 2"/>
    <property type="match status" value="1"/>
</dbReference>
<evidence type="ECO:0000313" key="2">
    <source>
        <dbReference type="Proteomes" id="UP000308760"/>
    </source>
</evidence>
<reference evidence="2" key="1">
    <citation type="submission" date="2019-04" db="EMBL/GenBank/DDBJ databases">
        <title>Nocardioides xinjiangensis sp. nov.</title>
        <authorList>
            <person name="Liu S."/>
        </authorList>
    </citation>
    <scope>NUCLEOTIDE SEQUENCE [LARGE SCALE GENOMIC DNA]</scope>
    <source>
        <strain evidence="2">18</strain>
    </source>
</reference>
<evidence type="ECO:0000313" key="1">
    <source>
        <dbReference type="EMBL" id="THV37163.1"/>
    </source>
</evidence>
<dbReference type="PANTHER" id="PTHR18901:SF38">
    <property type="entry name" value="PSEUDOURIDINE-5'-PHOSPHATASE"/>
    <property type="match status" value="1"/>
</dbReference>
<dbReference type="InterPro" id="IPR006439">
    <property type="entry name" value="HAD-SF_hydro_IA"/>
</dbReference>
<dbReference type="NCBIfam" id="TIGR01509">
    <property type="entry name" value="HAD-SF-IA-v3"/>
    <property type="match status" value="1"/>
</dbReference>
<dbReference type="AlphaFoldDB" id="A0A4S8PZJ0"/>
<proteinExistence type="predicted"/>
<dbReference type="Gene3D" id="3.40.50.1000">
    <property type="entry name" value="HAD superfamily/HAD-like"/>
    <property type="match status" value="1"/>
</dbReference>
<comment type="caution">
    <text evidence="1">The sequence shown here is derived from an EMBL/GenBank/DDBJ whole genome shotgun (WGS) entry which is preliminary data.</text>
</comment>
<dbReference type="InterPro" id="IPR023214">
    <property type="entry name" value="HAD_sf"/>
</dbReference>
<gene>
    <name evidence="1" type="ORF">FAB82_20420</name>
</gene>
<accession>A0A4S8PZJ0</accession>
<dbReference type="Pfam" id="PF00702">
    <property type="entry name" value="Hydrolase"/>
    <property type="match status" value="1"/>
</dbReference>
<dbReference type="EMBL" id="STGY01000070">
    <property type="protein sequence ID" value="THV37163.1"/>
    <property type="molecule type" value="Genomic_DNA"/>
</dbReference>
<dbReference type="InterPro" id="IPR036412">
    <property type="entry name" value="HAD-like_sf"/>
</dbReference>
<reference evidence="1 2" key="2">
    <citation type="submission" date="2019-05" db="EMBL/GenBank/DDBJ databases">
        <title>Glycomyces buryatensis sp. nov.</title>
        <authorList>
            <person name="Nikitina E."/>
        </authorList>
    </citation>
    <scope>NUCLEOTIDE SEQUENCE [LARGE SCALE GENOMIC DNA]</scope>
    <source>
        <strain evidence="1 2">18</strain>
    </source>
</reference>
<organism evidence="1 2">
    <name type="scientific">Glycomyces buryatensis</name>
    <dbReference type="NCBI Taxonomy" id="2570927"/>
    <lineage>
        <taxon>Bacteria</taxon>
        <taxon>Bacillati</taxon>
        <taxon>Actinomycetota</taxon>
        <taxon>Actinomycetes</taxon>
        <taxon>Glycomycetales</taxon>
        <taxon>Glycomycetaceae</taxon>
        <taxon>Glycomyces</taxon>
    </lineage>
</organism>
<dbReference type="CDD" id="cd07505">
    <property type="entry name" value="HAD_BPGM-like"/>
    <property type="match status" value="1"/>
</dbReference>
<dbReference type="Proteomes" id="UP000308760">
    <property type="component" value="Unassembled WGS sequence"/>
</dbReference>
<dbReference type="SUPFAM" id="SSF56784">
    <property type="entry name" value="HAD-like"/>
    <property type="match status" value="1"/>
</dbReference>
<name>A0A4S8PZJ0_9ACTN</name>
<protein>
    <submittedName>
        <fullName evidence="1">HAD family phosphatase</fullName>
    </submittedName>
</protein>
<sequence length="208" mass="22580">MDGTLLDSERRWDVGIDELATRLGGVLRPEVRDRMVGTNEDASVLMLLEDLGLPLESAPENLVWLRARMTELFAEGVDWKPGARELLSEVRAAGIPTALVTSTPRELAHVLLTGTLGYENFDFTLCGDEVDNRKPAPEPYLTAAAKLGVDIADTVAIEDSPSGTLSALTSGAVTLAVVTEVPLPEDLEVRRLETLEGIDLEFLRALTR</sequence>
<dbReference type="InterPro" id="IPR023198">
    <property type="entry name" value="PGP-like_dom2"/>
</dbReference>
<keyword evidence="2" id="KW-1185">Reference proteome</keyword>
<dbReference type="OrthoDB" id="9797743at2"/>